<accession>A0AAN8YZV4</accession>
<gene>
    <name evidence="1" type="ORF">RJ641_017534</name>
</gene>
<dbReference type="GO" id="GO:0004838">
    <property type="term" value="F:L-tyrosine-2-oxoglutarate transaminase activity"/>
    <property type="evidence" value="ECO:0007669"/>
    <property type="project" value="TreeGrafter"/>
</dbReference>
<dbReference type="PANTHER" id="PTHR45744:SF11">
    <property type="entry name" value="TYROSINE AMINOTRANSFERASE"/>
    <property type="match status" value="1"/>
</dbReference>
<evidence type="ECO:0000313" key="2">
    <source>
        <dbReference type="Proteomes" id="UP001370490"/>
    </source>
</evidence>
<sequence length="98" mass="11531">MVKKSTTRFSLRPNTHIFFLHSNMNDLFRVKLDTSLLKGIDNDMDFCFKVVKKVSVIVLPGMCVLLRNWLGITFAIEPESLEDGFRRFKSFYERHSKK</sequence>
<reference evidence="1 2" key="1">
    <citation type="submission" date="2023-12" db="EMBL/GenBank/DDBJ databases">
        <title>A high-quality genome assembly for Dillenia turbinata (Dilleniales).</title>
        <authorList>
            <person name="Chanderbali A."/>
        </authorList>
    </citation>
    <scope>NUCLEOTIDE SEQUENCE [LARGE SCALE GENOMIC DNA]</scope>
    <source>
        <strain evidence="1">LSX21</strain>
        <tissue evidence="1">Leaf</tissue>
    </source>
</reference>
<dbReference type="SUPFAM" id="SSF53383">
    <property type="entry name" value="PLP-dependent transferases"/>
    <property type="match status" value="1"/>
</dbReference>
<dbReference type="EMBL" id="JBAMMX010000022">
    <property type="protein sequence ID" value="KAK6919112.1"/>
    <property type="molecule type" value="Genomic_DNA"/>
</dbReference>
<dbReference type="Proteomes" id="UP001370490">
    <property type="component" value="Unassembled WGS sequence"/>
</dbReference>
<protein>
    <recommendedName>
        <fullName evidence="3">Aminotransferase class I/classII domain-containing protein</fullName>
    </recommendedName>
</protein>
<dbReference type="AlphaFoldDB" id="A0AAN8YZV4"/>
<evidence type="ECO:0000313" key="1">
    <source>
        <dbReference type="EMBL" id="KAK6919112.1"/>
    </source>
</evidence>
<proteinExistence type="predicted"/>
<comment type="caution">
    <text evidence="1">The sequence shown here is derived from an EMBL/GenBank/DDBJ whole genome shotgun (WGS) entry which is preliminary data.</text>
</comment>
<name>A0AAN8YZV4_9MAGN</name>
<feature type="non-terminal residue" evidence="1">
    <location>
        <position position="98"/>
    </location>
</feature>
<dbReference type="Gene3D" id="3.90.1150.10">
    <property type="entry name" value="Aspartate Aminotransferase, domain 1"/>
    <property type="match status" value="1"/>
</dbReference>
<dbReference type="InterPro" id="IPR015422">
    <property type="entry name" value="PyrdxlP-dep_Trfase_small"/>
</dbReference>
<organism evidence="1 2">
    <name type="scientific">Dillenia turbinata</name>
    <dbReference type="NCBI Taxonomy" id="194707"/>
    <lineage>
        <taxon>Eukaryota</taxon>
        <taxon>Viridiplantae</taxon>
        <taxon>Streptophyta</taxon>
        <taxon>Embryophyta</taxon>
        <taxon>Tracheophyta</taxon>
        <taxon>Spermatophyta</taxon>
        <taxon>Magnoliopsida</taxon>
        <taxon>eudicotyledons</taxon>
        <taxon>Gunneridae</taxon>
        <taxon>Pentapetalae</taxon>
        <taxon>Dilleniales</taxon>
        <taxon>Dilleniaceae</taxon>
        <taxon>Dillenia</taxon>
    </lineage>
</organism>
<dbReference type="PANTHER" id="PTHR45744">
    <property type="entry name" value="TYROSINE AMINOTRANSFERASE"/>
    <property type="match status" value="1"/>
</dbReference>
<dbReference type="InterPro" id="IPR015424">
    <property type="entry name" value="PyrdxlP-dep_Trfase"/>
</dbReference>
<keyword evidence="2" id="KW-1185">Reference proteome</keyword>
<dbReference type="GO" id="GO:0006572">
    <property type="term" value="P:L-tyrosine catabolic process"/>
    <property type="evidence" value="ECO:0007669"/>
    <property type="project" value="TreeGrafter"/>
</dbReference>
<evidence type="ECO:0008006" key="3">
    <source>
        <dbReference type="Google" id="ProtNLM"/>
    </source>
</evidence>